<evidence type="ECO:0000313" key="4">
    <source>
        <dbReference type="Proteomes" id="UP000594638"/>
    </source>
</evidence>
<comment type="caution">
    <text evidence="3">The sequence shown here is derived from an EMBL/GenBank/DDBJ whole genome shotgun (WGS) entry which is preliminary data.</text>
</comment>
<dbReference type="AlphaFoldDB" id="A0A8S0TRB4"/>
<organism evidence="3 4">
    <name type="scientific">Olea europaea subsp. europaea</name>
    <dbReference type="NCBI Taxonomy" id="158383"/>
    <lineage>
        <taxon>Eukaryota</taxon>
        <taxon>Viridiplantae</taxon>
        <taxon>Streptophyta</taxon>
        <taxon>Embryophyta</taxon>
        <taxon>Tracheophyta</taxon>
        <taxon>Spermatophyta</taxon>
        <taxon>Magnoliopsida</taxon>
        <taxon>eudicotyledons</taxon>
        <taxon>Gunneridae</taxon>
        <taxon>Pentapetalae</taxon>
        <taxon>asterids</taxon>
        <taxon>lamiids</taxon>
        <taxon>Lamiales</taxon>
        <taxon>Oleaceae</taxon>
        <taxon>Oleeae</taxon>
        <taxon>Olea</taxon>
    </lineage>
</organism>
<accession>A0A8S0TRB4</accession>
<name>A0A8S0TRB4_OLEEU</name>
<dbReference type="Gramene" id="OE9A069063T4">
    <property type="protein sequence ID" value="OE9A069063C4"/>
    <property type="gene ID" value="OE9A069063"/>
</dbReference>
<dbReference type="InterPro" id="IPR008700">
    <property type="entry name" value="TypeIII_avirulence_cleave"/>
</dbReference>
<feature type="compositionally biased region" description="Basic and acidic residues" evidence="1">
    <location>
        <begin position="71"/>
        <end position="99"/>
    </location>
</feature>
<keyword evidence="4" id="KW-1185">Reference proteome</keyword>
<feature type="compositionally biased region" description="Basic and acidic residues" evidence="1">
    <location>
        <begin position="32"/>
        <end position="47"/>
    </location>
</feature>
<evidence type="ECO:0000256" key="1">
    <source>
        <dbReference type="SAM" id="MobiDB-lite"/>
    </source>
</evidence>
<dbReference type="GO" id="GO:0005886">
    <property type="term" value="C:plasma membrane"/>
    <property type="evidence" value="ECO:0007669"/>
    <property type="project" value="TreeGrafter"/>
</dbReference>
<feature type="compositionally biased region" description="Basic and acidic residues" evidence="1">
    <location>
        <begin position="149"/>
        <end position="159"/>
    </location>
</feature>
<feature type="compositionally biased region" description="Basic and acidic residues" evidence="1">
    <location>
        <begin position="131"/>
        <end position="141"/>
    </location>
</feature>
<evidence type="ECO:0000259" key="2">
    <source>
        <dbReference type="Pfam" id="PF05627"/>
    </source>
</evidence>
<dbReference type="InterPro" id="IPR040387">
    <property type="entry name" value="RIN4/NOI4"/>
</dbReference>
<feature type="compositionally biased region" description="Polar residues" evidence="1">
    <location>
        <begin position="179"/>
        <end position="188"/>
    </location>
</feature>
<feature type="domain" description="RIN4 pathogenic type III effector avirulence factor Avr cleavage site" evidence="2">
    <location>
        <begin position="245"/>
        <end position="277"/>
    </location>
</feature>
<dbReference type="PANTHER" id="PTHR33159">
    <property type="entry name" value="RPM1-INTERACTING PROTEIN 4 (RIN4) FAMILY PROTEIN"/>
    <property type="match status" value="1"/>
</dbReference>
<dbReference type="OrthoDB" id="850982at2759"/>
<protein>
    <recommendedName>
        <fullName evidence="2">RIN4 pathogenic type III effector avirulence factor Avr cleavage site domain-containing protein</fullName>
    </recommendedName>
</protein>
<proteinExistence type="predicted"/>
<feature type="compositionally biased region" description="Basic and acidic residues" evidence="1">
    <location>
        <begin position="110"/>
        <end position="124"/>
    </location>
</feature>
<feature type="compositionally biased region" description="Polar residues" evidence="1">
    <location>
        <begin position="259"/>
        <end position="270"/>
    </location>
</feature>
<dbReference type="EMBL" id="CACTIH010007273">
    <property type="protein sequence ID" value="CAA3007386.1"/>
    <property type="molecule type" value="Genomic_DNA"/>
</dbReference>
<feature type="region of interest" description="Disordered" evidence="1">
    <location>
        <begin position="32"/>
        <end position="316"/>
    </location>
</feature>
<dbReference type="PANTHER" id="PTHR33159:SF6">
    <property type="entry name" value="RPM1-INTERACTING PROTEIN 4"/>
    <property type="match status" value="1"/>
</dbReference>
<dbReference type="Proteomes" id="UP000594638">
    <property type="component" value="Unassembled WGS sequence"/>
</dbReference>
<sequence>MAQKQTQAPKFGNWESEEDVYYTAYFDNPRKVRKSSEVNQNDSHENPEIGSKGKKVSDAASPKHNYLSRQVNDEMRRSTDSPLHHLDVISRKPAIDSSHKLHGGVQFGSHKSESEAMKAQEMLRPRHRRLSREEGDMRRLTDSPLRYETAGRRAASELPHHRHGVLTAGDTPRRVPRQSVGSDCSVEQSPLHPHSQARVGGNGSRISSPSWERKATSEGSYGPAPFTPGRSRLRSVTRGDDTPDHSLALPKFGDWDETNPASTEGYSQIFSRVREEKHSNAGNVPAAPTETSYSNGEKQYGNDNPKVCGCFPWGKR</sequence>
<dbReference type="Pfam" id="PF05627">
    <property type="entry name" value="AvrRpt-cleavage"/>
    <property type="match status" value="1"/>
</dbReference>
<reference evidence="3 4" key="1">
    <citation type="submission" date="2019-12" db="EMBL/GenBank/DDBJ databases">
        <authorList>
            <person name="Alioto T."/>
            <person name="Alioto T."/>
            <person name="Gomez Garrido J."/>
        </authorList>
    </citation>
    <scope>NUCLEOTIDE SEQUENCE [LARGE SCALE GENOMIC DNA]</scope>
</reference>
<gene>
    <name evidence="3" type="ORF">OLEA9_A069063</name>
</gene>
<evidence type="ECO:0000313" key="3">
    <source>
        <dbReference type="EMBL" id="CAA3007386.1"/>
    </source>
</evidence>